<organism evidence="2 5">
    <name type="scientific">Pyrobaculum aerophilum</name>
    <dbReference type="NCBI Taxonomy" id="13773"/>
    <lineage>
        <taxon>Archaea</taxon>
        <taxon>Thermoproteota</taxon>
        <taxon>Thermoprotei</taxon>
        <taxon>Thermoproteales</taxon>
        <taxon>Thermoproteaceae</taxon>
        <taxon>Pyrobaculum</taxon>
    </lineage>
</organism>
<dbReference type="EMBL" id="NMUE01000071">
    <property type="protein sequence ID" value="RFA93063.1"/>
    <property type="molecule type" value="Genomic_DNA"/>
</dbReference>
<gene>
    <name evidence="2" type="ORF">CGL51_13550</name>
    <name evidence="3" type="ORF">CGL52_13715</name>
</gene>
<proteinExistence type="predicted"/>
<dbReference type="OrthoDB" id="381943at2157"/>
<accession>A0A371QUJ6</accession>
<evidence type="ECO:0000256" key="1">
    <source>
        <dbReference type="SAM" id="Phobius"/>
    </source>
</evidence>
<comment type="caution">
    <text evidence="2">The sequence shown here is derived from an EMBL/GenBank/DDBJ whole genome shotgun (WGS) entry which is preliminary data.</text>
</comment>
<reference evidence="4 5" key="1">
    <citation type="submission" date="2017-07" db="EMBL/GenBank/DDBJ databases">
        <title>Draft genome sequence of aerobic hyperthermophilic archaea, Pyrobaculum aerophilum YKB31 and YKB32.</title>
        <authorList>
            <person name="Mochizuki T."/>
            <person name="Berliner A.J."/>
            <person name="Yoshida-Takashima Y."/>
            <person name="Takaki Y."/>
            <person name="Nunoura T."/>
            <person name="Takai K."/>
        </authorList>
    </citation>
    <scope>NUCLEOTIDE SEQUENCE [LARGE SCALE GENOMIC DNA]</scope>
    <source>
        <strain evidence="2 5">YKB31</strain>
        <strain evidence="3 4">YKB32</strain>
    </source>
</reference>
<protein>
    <recommendedName>
        <fullName evidence="6">Homing endonuclease LAGLIDADG domain-containing protein</fullName>
    </recommendedName>
</protein>
<dbReference type="AlphaFoldDB" id="A0A371QUJ6"/>
<keyword evidence="1" id="KW-0812">Transmembrane</keyword>
<sequence length="194" mass="21852">MEEKLYVLIGVGVALEGYVYLGGKKRSDIAFINTDEAVRAYYIGLCRGLGLNPRVYGKRISIHNYQLAVKLRQEIYEQGLRKLPNGVVKYPVDALRWAFTLEGGVVLGSDIRNDEIVFRSTSPIILSQIADLLEQVLGERPGVRKGIVYLRRKGLIRKFAEIIGFLPGAKAVRGKHKGIEKNLLLKILLSRHFF</sequence>
<dbReference type="Proteomes" id="UP000256877">
    <property type="component" value="Unassembled WGS sequence"/>
</dbReference>
<keyword evidence="1" id="KW-1133">Transmembrane helix</keyword>
<feature type="transmembrane region" description="Helical" evidence="1">
    <location>
        <begin position="6"/>
        <end position="23"/>
    </location>
</feature>
<dbReference type="RefSeq" id="WP_220375643.1">
    <property type="nucleotide sequence ID" value="NZ_NMUE01000071.1"/>
</dbReference>
<evidence type="ECO:0000313" key="3">
    <source>
        <dbReference type="EMBL" id="RFA94949.1"/>
    </source>
</evidence>
<dbReference type="EMBL" id="NMUF01000069">
    <property type="protein sequence ID" value="RFA94949.1"/>
    <property type="molecule type" value="Genomic_DNA"/>
</dbReference>
<dbReference type="Proteomes" id="UP000257123">
    <property type="component" value="Unassembled WGS sequence"/>
</dbReference>
<evidence type="ECO:0000313" key="2">
    <source>
        <dbReference type="EMBL" id="RFA93063.1"/>
    </source>
</evidence>
<evidence type="ECO:0008006" key="6">
    <source>
        <dbReference type="Google" id="ProtNLM"/>
    </source>
</evidence>
<keyword evidence="1" id="KW-0472">Membrane</keyword>
<evidence type="ECO:0000313" key="4">
    <source>
        <dbReference type="Proteomes" id="UP000256877"/>
    </source>
</evidence>
<evidence type="ECO:0000313" key="5">
    <source>
        <dbReference type="Proteomes" id="UP000257123"/>
    </source>
</evidence>
<name>A0A371QUJ6_9CREN</name>